<name>A0A0B0N663_GOSAR</name>
<sequence>MGRSHTRTHLTALTTALSNRTGVSLLGPSLVQFGKGQF</sequence>
<protein>
    <submittedName>
        <fullName evidence="1">Uncharacterized protein</fullName>
    </submittedName>
</protein>
<keyword evidence="2" id="KW-1185">Reference proteome</keyword>
<accession>A0A0B0N663</accession>
<proteinExistence type="predicted"/>
<evidence type="ECO:0000313" key="2">
    <source>
        <dbReference type="Proteomes" id="UP000032142"/>
    </source>
</evidence>
<dbReference type="EMBL" id="KN392770">
    <property type="protein sequence ID" value="KHG09958.1"/>
    <property type="molecule type" value="Genomic_DNA"/>
</dbReference>
<reference evidence="2" key="1">
    <citation type="submission" date="2014-09" db="EMBL/GenBank/DDBJ databases">
        <authorList>
            <person name="Mudge J."/>
            <person name="Ramaraj T."/>
            <person name="Lindquist I.E."/>
            <person name="Bharti A.K."/>
            <person name="Sundararajan A."/>
            <person name="Cameron C.T."/>
            <person name="Woodward J.E."/>
            <person name="May G.D."/>
            <person name="Brubaker C."/>
            <person name="Broadhvest J."/>
            <person name="Wilkins T.A."/>
        </authorList>
    </citation>
    <scope>NUCLEOTIDE SEQUENCE</scope>
    <source>
        <strain evidence="2">cv. AKA8401</strain>
    </source>
</reference>
<evidence type="ECO:0000313" key="1">
    <source>
        <dbReference type="EMBL" id="KHG09958.1"/>
    </source>
</evidence>
<organism evidence="1 2">
    <name type="scientific">Gossypium arboreum</name>
    <name type="common">Tree cotton</name>
    <name type="synonym">Gossypium nanking</name>
    <dbReference type="NCBI Taxonomy" id="29729"/>
    <lineage>
        <taxon>Eukaryota</taxon>
        <taxon>Viridiplantae</taxon>
        <taxon>Streptophyta</taxon>
        <taxon>Embryophyta</taxon>
        <taxon>Tracheophyta</taxon>
        <taxon>Spermatophyta</taxon>
        <taxon>Magnoliopsida</taxon>
        <taxon>eudicotyledons</taxon>
        <taxon>Gunneridae</taxon>
        <taxon>Pentapetalae</taxon>
        <taxon>rosids</taxon>
        <taxon>malvids</taxon>
        <taxon>Malvales</taxon>
        <taxon>Malvaceae</taxon>
        <taxon>Malvoideae</taxon>
        <taxon>Gossypium</taxon>
    </lineage>
</organism>
<dbReference type="Proteomes" id="UP000032142">
    <property type="component" value="Unassembled WGS sequence"/>
</dbReference>
<dbReference type="AlphaFoldDB" id="A0A0B0N663"/>
<gene>
    <name evidence="1" type="ORF">F383_15639</name>
</gene>